<dbReference type="InterPro" id="IPR030465">
    <property type="entry name" value="CEP131"/>
</dbReference>
<sequence>MVVLRRHANEIKLLKQSTLMDNENWRNNFKKQQATILSEKEAEMHELFKRDRDKHIDAVIERLENEANENKLQLEKSTENRIRCGVIYKHSTKHDHGHYRITLELYKRLHDIIQAQFFANPYKSFPTPMGPCID</sequence>
<reference evidence="1" key="1">
    <citation type="submission" date="2022-01" db="EMBL/GenBank/DDBJ databases">
        <authorList>
            <person name="King R."/>
        </authorList>
    </citation>
    <scope>NUCLEOTIDE SEQUENCE</scope>
</reference>
<dbReference type="GO" id="GO:0005929">
    <property type="term" value="C:cilium"/>
    <property type="evidence" value="ECO:0007669"/>
    <property type="project" value="GOC"/>
</dbReference>
<dbReference type="GO" id="GO:0034451">
    <property type="term" value="C:centriolar satellite"/>
    <property type="evidence" value="ECO:0007669"/>
    <property type="project" value="TreeGrafter"/>
</dbReference>
<accession>A0A9N9X986</accession>
<keyword evidence="2" id="KW-1185">Reference proteome</keyword>
<evidence type="ECO:0000313" key="2">
    <source>
        <dbReference type="Proteomes" id="UP001153709"/>
    </source>
</evidence>
<dbReference type="AlphaFoldDB" id="A0A9N9X986"/>
<proteinExistence type="predicted"/>
<organism evidence="1 2">
    <name type="scientific">Diabrotica balteata</name>
    <name type="common">Banded cucumber beetle</name>
    <dbReference type="NCBI Taxonomy" id="107213"/>
    <lineage>
        <taxon>Eukaryota</taxon>
        <taxon>Metazoa</taxon>
        <taxon>Ecdysozoa</taxon>
        <taxon>Arthropoda</taxon>
        <taxon>Hexapoda</taxon>
        <taxon>Insecta</taxon>
        <taxon>Pterygota</taxon>
        <taxon>Neoptera</taxon>
        <taxon>Endopterygota</taxon>
        <taxon>Coleoptera</taxon>
        <taxon>Polyphaga</taxon>
        <taxon>Cucujiformia</taxon>
        <taxon>Chrysomeloidea</taxon>
        <taxon>Chrysomelidae</taxon>
        <taxon>Galerucinae</taxon>
        <taxon>Diabroticina</taxon>
        <taxon>Diabroticites</taxon>
        <taxon>Diabrotica</taxon>
    </lineage>
</organism>
<dbReference type="OrthoDB" id="197735at2759"/>
<dbReference type="Proteomes" id="UP001153709">
    <property type="component" value="Chromosome 2"/>
</dbReference>
<dbReference type="GO" id="GO:0010824">
    <property type="term" value="P:regulation of centrosome duplication"/>
    <property type="evidence" value="ECO:0007669"/>
    <property type="project" value="TreeGrafter"/>
</dbReference>
<protein>
    <submittedName>
        <fullName evidence="1">Uncharacterized protein</fullName>
    </submittedName>
</protein>
<gene>
    <name evidence="1" type="ORF">DIABBA_LOCUS3619</name>
</gene>
<evidence type="ECO:0000313" key="1">
    <source>
        <dbReference type="EMBL" id="CAG9829858.1"/>
    </source>
</evidence>
<dbReference type="EMBL" id="OU898277">
    <property type="protein sequence ID" value="CAG9829858.1"/>
    <property type="molecule type" value="Genomic_DNA"/>
</dbReference>
<name>A0A9N9X986_DIABA</name>
<dbReference type="GO" id="GO:0035735">
    <property type="term" value="P:intraciliary transport involved in cilium assembly"/>
    <property type="evidence" value="ECO:0007669"/>
    <property type="project" value="InterPro"/>
</dbReference>
<dbReference type="PANTHER" id="PTHR31540">
    <property type="entry name" value="CENTROSOMAL PROTEIN OF 131 KDA"/>
    <property type="match status" value="1"/>
</dbReference>
<dbReference type="PANTHER" id="PTHR31540:SF1">
    <property type="entry name" value="CENTROSOMAL PROTEIN OF 131 KDA"/>
    <property type="match status" value="1"/>
</dbReference>